<comment type="catalytic activity">
    <reaction evidence="9">
        <text>2'-deoxyribonucleotide-(2'-deoxyribose 5'-phosphate)-2'-deoxyribonucleotide-DNA = a 3'-end 2'-deoxyribonucleotide-(2,3-dehydro-2,3-deoxyribose 5'-phosphate)-DNA + a 5'-end 5'-phospho-2'-deoxyribonucleoside-DNA + H(+)</text>
        <dbReference type="Rhea" id="RHEA:66592"/>
        <dbReference type="Rhea" id="RHEA-COMP:13180"/>
        <dbReference type="Rhea" id="RHEA-COMP:16897"/>
        <dbReference type="Rhea" id="RHEA-COMP:17067"/>
        <dbReference type="ChEBI" id="CHEBI:15378"/>
        <dbReference type="ChEBI" id="CHEBI:136412"/>
        <dbReference type="ChEBI" id="CHEBI:157695"/>
        <dbReference type="ChEBI" id="CHEBI:167181"/>
        <dbReference type="EC" id="4.2.99.18"/>
    </reaction>
</comment>
<dbReference type="Pfam" id="PF00730">
    <property type="entry name" value="HhH-GPD"/>
    <property type="match status" value="1"/>
</dbReference>
<evidence type="ECO:0000313" key="12">
    <source>
        <dbReference type="Proteomes" id="UP001158045"/>
    </source>
</evidence>
<name>A0ABT6NE15_9FIRM</name>
<dbReference type="PANTHER" id="PTHR10242">
    <property type="entry name" value="8-OXOGUANINE DNA GLYCOSYLASE"/>
    <property type="match status" value="1"/>
</dbReference>
<evidence type="ECO:0000256" key="4">
    <source>
        <dbReference type="ARBA" id="ARBA00022801"/>
    </source>
</evidence>
<organism evidence="11 12">
    <name type="scientific">Fusibacter bizertensis</name>
    <dbReference type="NCBI Taxonomy" id="1488331"/>
    <lineage>
        <taxon>Bacteria</taxon>
        <taxon>Bacillati</taxon>
        <taxon>Bacillota</taxon>
        <taxon>Clostridia</taxon>
        <taxon>Eubacteriales</taxon>
        <taxon>Eubacteriales Family XII. Incertae Sedis</taxon>
        <taxon>Fusibacter</taxon>
    </lineage>
</organism>
<protein>
    <recommendedName>
        <fullName evidence="2">DNA-(apurinic or apyrimidinic site) lyase</fullName>
        <ecNumber evidence="2">4.2.99.18</ecNumber>
    </recommendedName>
</protein>
<evidence type="ECO:0000256" key="8">
    <source>
        <dbReference type="ARBA" id="ARBA00023295"/>
    </source>
</evidence>
<dbReference type="Pfam" id="PF07934">
    <property type="entry name" value="OGG_N"/>
    <property type="match status" value="1"/>
</dbReference>
<dbReference type="CDD" id="cd00056">
    <property type="entry name" value="ENDO3c"/>
    <property type="match status" value="1"/>
</dbReference>
<feature type="domain" description="HhH-GPD" evidence="10">
    <location>
        <begin position="141"/>
        <end position="300"/>
    </location>
</feature>
<accession>A0ABT6NE15</accession>
<dbReference type="Gene3D" id="1.10.340.30">
    <property type="entry name" value="Hypothetical protein, domain 2"/>
    <property type="match status" value="1"/>
</dbReference>
<dbReference type="Proteomes" id="UP001158045">
    <property type="component" value="Unassembled WGS sequence"/>
</dbReference>
<reference evidence="11 12" key="1">
    <citation type="submission" date="2023-04" db="EMBL/GenBank/DDBJ databases">
        <title>Fusibacter bizertensis strain WBS, isolated from littoral bottom sediments of the Arctic seas - biochemical and genomic analysis.</title>
        <authorList>
            <person name="Brioukhanov A.L."/>
        </authorList>
    </citation>
    <scope>NUCLEOTIDE SEQUENCE [LARGE SCALE GENOMIC DNA]</scope>
    <source>
        <strain evidence="11 12">WBS</strain>
    </source>
</reference>
<dbReference type="PANTHER" id="PTHR10242:SF2">
    <property type="entry name" value="N-GLYCOSYLASE_DNA LYASE"/>
    <property type="match status" value="1"/>
</dbReference>
<evidence type="ECO:0000256" key="7">
    <source>
        <dbReference type="ARBA" id="ARBA00023268"/>
    </source>
</evidence>
<dbReference type="Gene3D" id="3.30.310.260">
    <property type="match status" value="1"/>
</dbReference>
<dbReference type="InterPro" id="IPR023170">
    <property type="entry name" value="HhH_base_excis_C"/>
</dbReference>
<evidence type="ECO:0000259" key="10">
    <source>
        <dbReference type="SMART" id="SM00478"/>
    </source>
</evidence>
<dbReference type="InterPro" id="IPR012904">
    <property type="entry name" value="OGG_N"/>
</dbReference>
<evidence type="ECO:0000256" key="2">
    <source>
        <dbReference type="ARBA" id="ARBA00012720"/>
    </source>
</evidence>
<keyword evidence="4" id="KW-0378">Hydrolase</keyword>
<keyword evidence="6" id="KW-0456">Lyase</keyword>
<dbReference type="InterPro" id="IPR011257">
    <property type="entry name" value="DNA_glycosylase"/>
</dbReference>
<dbReference type="InterPro" id="IPR003265">
    <property type="entry name" value="HhH-GPD_domain"/>
</dbReference>
<dbReference type="InterPro" id="IPR052054">
    <property type="entry name" value="Oxidative_DNA_repair_enzyme"/>
</dbReference>
<dbReference type="EC" id="4.2.99.18" evidence="2"/>
<keyword evidence="7" id="KW-0511">Multifunctional enzyme</keyword>
<evidence type="ECO:0000256" key="1">
    <source>
        <dbReference type="ARBA" id="ARBA00010679"/>
    </source>
</evidence>
<proteinExistence type="inferred from homology"/>
<evidence type="ECO:0000256" key="5">
    <source>
        <dbReference type="ARBA" id="ARBA00023204"/>
    </source>
</evidence>
<sequence length="302" mass="34814">MDFRKSDLKTEHKKLEKIREIHIESTYFDLEKTLYCGQAFRWRKAGDVFYAPIDHSVVVARKTAVTSTIQTNKTESYIFEIYGDDFTKEQLITYFDLNRDYASILEEISGIDEHLKAAVLYGKGIRIMRQGLVEMLITFILSSNNNIPKISMTVEALCEKFGDALGVYNGEVLYSFPTIAQLSDASLEDLNVKAIGYRAKSLYATVQLLLNSQLDLNEPFRLSHHTSVEWLKQFHGVGNKVANCILLFAYGDYEAFPVDTWVKRMLNELYGVEKKHEAFVESYFTKFPGIAQQYLFYYIRKG</sequence>
<keyword evidence="12" id="KW-1185">Reference proteome</keyword>
<dbReference type="EMBL" id="JARYZI010000006">
    <property type="protein sequence ID" value="MDH8678636.1"/>
    <property type="molecule type" value="Genomic_DNA"/>
</dbReference>
<comment type="similarity">
    <text evidence="1">Belongs to the type-1 OGG1 family.</text>
</comment>
<dbReference type="SUPFAM" id="SSF55945">
    <property type="entry name" value="TATA-box binding protein-like"/>
    <property type="match status" value="1"/>
</dbReference>
<dbReference type="SMART" id="SM00478">
    <property type="entry name" value="ENDO3c"/>
    <property type="match status" value="1"/>
</dbReference>
<dbReference type="RefSeq" id="WP_281094487.1">
    <property type="nucleotide sequence ID" value="NZ_JARYZI010000006.1"/>
</dbReference>
<evidence type="ECO:0000256" key="3">
    <source>
        <dbReference type="ARBA" id="ARBA00022763"/>
    </source>
</evidence>
<keyword evidence="8" id="KW-0326">Glycosidase</keyword>
<comment type="caution">
    <text evidence="11">The sequence shown here is derived from an EMBL/GenBank/DDBJ whole genome shotgun (WGS) entry which is preliminary data.</text>
</comment>
<evidence type="ECO:0000313" key="11">
    <source>
        <dbReference type="EMBL" id="MDH8678636.1"/>
    </source>
</evidence>
<keyword evidence="3" id="KW-0227">DNA damage</keyword>
<evidence type="ECO:0000256" key="6">
    <source>
        <dbReference type="ARBA" id="ARBA00023239"/>
    </source>
</evidence>
<dbReference type="SUPFAM" id="SSF48150">
    <property type="entry name" value="DNA-glycosylase"/>
    <property type="match status" value="1"/>
</dbReference>
<dbReference type="Gene3D" id="1.10.1670.10">
    <property type="entry name" value="Helix-hairpin-Helix base-excision DNA repair enzymes (C-terminal)"/>
    <property type="match status" value="1"/>
</dbReference>
<keyword evidence="5" id="KW-0234">DNA repair</keyword>
<gene>
    <name evidence="11" type="ORF">QE109_10785</name>
</gene>
<evidence type="ECO:0000256" key="9">
    <source>
        <dbReference type="ARBA" id="ARBA00044632"/>
    </source>
</evidence>